<dbReference type="AlphaFoldDB" id="A0A927B913"/>
<reference evidence="1" key="1">
    <citation type="submission" date="2020-09" db="EMBL/GenBank/DDBJ databases">
        <authorList>
            <person name="Kim M.K."/>
        </authorList>
    </citation>
    <scope>NUCLEOTIDE SEQUENCE</scope>
    <source>
        <strain evidence="1">BT704</strain>
    </source>
</reference>
<dbReference type="Proteomes" id="UP000653797">
    <property type="component" value="Unassembled WGS sequence"/>
</dbReference>
<organism evidence="1 2">
    <name type="scientific">Spirosoma validum</name>
    <dbReference type="NCBI Taxonomy" id="2771355"/>
    <lineage>
        <taxon>Bacteria</taxon>
        <taxon>Pseudomonadati</taxon>
        <taxon>Bacteroidota</taxon>
        <taxon>Cytophagia</taxon>
        <taxon>Cytophagales</taxon>
        <taxon>Cytophagaceae</taxon>
        <taxon>Spirosoma</taxon>
    </lineage>
</organism>
<sequence>MKDKPISCQVNPTGCFEVDLSAAEDTDLIIISCPGYTPEVLLKQELIDAWYDIKLSPVKALVLTELNADKTNLGPNNTKGSANP</sequence>
<comment type="caution">
    <text evidence="1">The sequence shown here is derived from an EMBL/GenBank/DDBJ whole genome shotgun (WGS) entry which is preliminary data.</text>
</comment>
<protein>
    <submittedName>
        <fullName evidence="1">Uncharacterized protein</fullName>
    </submittedName>
</protein>
<keyword evidence="2" id="KW-1185">Reference proteome</keyword>
<proteinExistence type="predicted"/>
<dbReference type="EMBL" id="JACXAA010000021">
    <property type="protein sequence ID" value="MBD2757362.1"/>
    <property type="molecule type" value="Genomic_DNA"/>
</dbReference>
<gene>
    <name evidence="1" type="ORF">IC230_31100</name>
</gene>
<accession>A0A927B913</accession>
<dbReference type="RefSeq" id="WP_191042985.1">
    <property type="nucleotide sequence ID" value="NZ_JACXAA010000021.1"/>
</dbReference>
<name>A0A927B913_9BACT</name>
<evidence type="ECO:0000313" key="1">
    <source>
        <dbReference type="EMBL" id="MBD2757362.1"/>
    </source>
</evidence>
<evidence type="ECO:0000313" key="2">
    <source>
        <dbReference type="Proteomes" id="UP000653797"/>
    </source>
</evidence>